<keyword evidence="2" id="KW-1185">Reference proteome</keyword>
<accession>A0ABU6HGF8</accession>
<gene>
    <name evidence="1" type="ORF">VK792_09615</name>
</gene>
<dbReference type="RefSeq" id="WP_326297256.1">
    <property type="nucleotide sequence ID" value="NZ_JAYLLH010000010.1"/>
</dbReference>
<comment type="caution">
    <text evidence="1">The sequence shown here is derived from an EMBL/GenBank/DDBJ whole genome shotgun (WGS) entry which is preliminary data.</text>
</comment>
<dbReference type="Proteomes" id="UP001348149">
    <property type="component" value="Unassembled WGS sequence"/>
</dbReference>
<dbReference type="EMBL" id="JAYLLH010000010">
    <property type="protein sequence ID" value="MEC3861540.1"/>
    <property type="molecule type" value="Genomic_DNA"/>
</dbReference>
<reference evidence="1 2" key="1">
    <citation type="submission" date="2024-01" db="EMBL/GenBank/DDBJ databases">
        <title>Mesobacterium rodlantinim sp. nov., isolated from shallow sea hydrothermal systems off Kueishantao Island.</title>
        <authorList>
            <person name="Su Z."/>
            <person name="Tang K."/>
        </authorList>
    </citation>
    <scope>NUCLEOTIDE SEQUENCE [LARGE SCALE GENOMIC DNA]</scope>
    <source>
        <strain evidence="1 2">TK19101</strain>
    </source>
</reference>
<proteinExistence type="predicted"/>
<protein>
    <submittedName>
        <fullName evidence="1">Uncharacterized protein</fullName>
    </submittedName>
</protein>
<evidence type="ECO:0000313" key="2">
    <source>
        <dbReference type="Proteomes" id="UP001348149"/>
    </source>
</evidence>
<organism evidence="1 2">
    <name type="scientific">Mesobacterium hydrothermale</name>
    <dbReference type="NCBI Taxonomy" id="3111907"/>
    <lineage>
        <taxon>Bacteria</taxon>
        <taxon>Pseudomonadati</taxon>
        <taxon>Pseudomonadota</taxon>
        <taxon>Alphaproteobacteria</taxon>
        <taxon>Rhodobacterales</taxon>
        <taxon>Roseobacteraceae</taxon>
        <taxon>Mesobacterium</taxon>
    </lineage>
</organism>
<name>A0ABU6HGF8_9RHOB</name>
<evidence type="ECO:0000313" key="1">
    <source>
        <dbReference type="EMBL" id="MEC3861540.1"/>
    </source>
</evidence>
<sequence length="63" mass="7094">MIVVVGLIVAFVLLVLFTNRDTRLCRWREYPGSGDSDWRCVHCGAHTTGPRGSPPQRCLRPRA</sequence>